<dbReference type="GO" id="GO:0016020">
    <property type="term" value="C:membrane"/>
    <property type="evidence" value="ECO:0007669"/>
    <property type="project" value="UniProtKB-SubCell"/>
</dbReference>
<evidence type="ECO:0000256" key="3">
    <source>
        <dbReference type="ARBA" id="ARBA00022692"/>
    </source>
</evidence>
<dbReference type="OrthoDB" id="195482at2759"/>
<keyword evidence="5 6" id="KW-0472">Membrane</keyword>
<reference evidence="8" key="1">
    <citation type="submission" date="2020-10" db="EMBL/GenBank/DDBJ databases">
        <title>Unveiling of a novel bifunctional photoreceptor, Dualchrome1, isolated from a cosmopolitan green alga.</title>
        <authorList>
            <person name="Suzuki S."/>
            <person name="Kawachi M."/>
        </authorList>
    </citation>
    <scope>NUCLEOTIDE SEQUENCE</scope>
    <source>
        <strain evidence="8">NIES 2893</strain>
    </source>
</reference>
<dbReference type="InterPro" id="IPR037185">
    <property type="entry name" value="EmrE-like"/>
</dbReference>
<keyword evidence="9" id="KW-1185">Reference proteome</keyword>
<dbReference type="EMBL" id="BNJQ01000014">
    <property type="protein sequence ID" value="GHP06817.1"/>
    <property type="molecule type" value="Genomic_DNA"/>
</dbReference>
<accession>A0A830HP71</accession>
<proteinExistence type="inferred from homology"/>
<dbReference type="InterPro" id="IPR000620">
    <property type="entry name" value="EamA_dom"/>
</dbReference>
<dbReference type="Gene3D" id="1.10.3730.20">
    <property type="match status" value="1"/>
</dbReference>
<feature type="transmembrane region" description="Helical" evidence="6">
    <location>
        <begin position="323"/>
        <end position="341"/>
    </location>
</feature>
<feature type="transmembrane region" description="Helical" evidence="6">
    <location>
        <begin position="71"/>
        <end position="91"/>
    </location>
</feature>
<feature type="transmembrane region" description="Helical" evidence="6">
    <location>
        <begin position="6"/>
        <end position="27"/>
    </location>
</feature>
<keyword evidence="3 6" id="KW-0812">Transmembrane</keyword>
<dbReference type="AlphaFoldDB" id="A0A830HP71"/>
<comment type="subcellular location">
    <subcellularLocation>
        <location evidence="1">Membrane</location>
        <topology evidence="1">Multi-pass membrane protein</topology>
    </subcellularLocation>
</comment>
<name>A0A830HP71_9CHLO</name>
<comment type="similarity">
    <text evidence="2">Belongs to the drug/metabolite transporter (DMT) superfamily. Plant drug/metabolite exporter (P-DME) (TC 2.A.7.4) family.</text>
</comment>
<feature type="transmembrane region" description="Helical" evidence="6">
    <location>
        <begin position="267"/>
        <end position="291"/>
    </location>
</feature>
<feature type="transmembrane region" description="Helical" evidence="6">
    <location>
        <begin position="210"/>
        <end position="231"/>
    </location>
</feature>
<dbReference type="PANTHER" id="PTHR32322:SF2">
    <property type="entry name" value="EAMA DOMAIN-CONTAINING PROTEIN"/>
    <property type="match status" value="1"/>
</dbReference>
<feature type="domain" description="EamA" evidence="7">
    <location>
        <begin position="259"/>
        <end position="340"/>
    </location>
</feature>
<feature type="domain" description="EamA" evidence="7">
    <location>
        <begin position="32"/>
        <end position="143"/>
    </location>
</feature>
<sequence length="344" mass="35828">MASSVAAGTIAAFAAPLSMSVGLFAWGENWKGSAFALNLFKNATATVAFLAVSIVAAYVRGQPAFAGGATAAGWLVCSGLIGIVVGDTLWLQALARIGAARTIFVDALKPFTAAVFGRLFLNEAELSALAYVGVALTSVGVTVAAQPQTRKLSDEEEEVEEFQDSEKKAGANTFALGYAMALGNVILDTYGAVLTKQHGSQSFTAFEISAIRFGCSAAILLATGLAARMWARFVRKHRQLTYDLDTMTMPPPSSSWADMPRGMTSKAWLCVLGGVTLTTFTASVLGVYAVMRLPLGVYAALTSLGPVISLPLGYLVRGDRVTPWNAVGACLACAGVAMVVTSTG</sequence>
<comment type="caution">
    <text evidence="8">The sequence shown here is derived from an EMBL/GenBank/DDBJ whole genome shotgun (WGS) entry which is preliminary data.</text>
</comment>
<evidence type="ECO:0000313" key="8">
    <source>
        <dbReference type="EMBL" id="GHP06817.1"/>
    </source>
</evidence>
<dbReference type="Pfam" id="PF00892">
    <property type="entry name" value="EamA"/>
    <property type="match status" value="2"/>
</dbReference>
<organism evidence="8 9">
    <name type="scientific">Pycnococcus provasolii</name>
    <dbReference type="NCBI Taxonomy" id="41880"/>
    <lineage>
        <taxon>Eukaryota</taxon>
        <taxon>Viridiplantae</taxon>
        <taxon>Chlorophyta</taxon>
        <taxon>Pseudoscourfieldiophyceae</taxon>
        <taxon>Pseudoscourfieldiales</taxon>
        <taxon>Pycnococcaceae</taxon>
        <taxon>Pycnococcus</taxon>
    </lineage>
</organism>
<evidence type="ECO:0000256" key="2">
    <source>
        <dbReference type="ARBA" id="ARBA00007635"/>
    </source>
</evidence>
<evidence type="ECO:0000256" key="5">
    <source>
        <dbReference type="ARBA" id="ARBA00023136"/>
    </source>
</evidence>
<protein>
    <recommendedName>
        <fullName evidence="7">EamA domain-containing protein</fullName>
    </recommendedName>
</protein>
<feature type="transmembrane region" description="Helical" evidence="6">
    <location>
        <begin position="39"/>
        <end position="59"/>
    </location>
</feature>
<evidence type="ECO:0000256" key="6">
    <source>
        <dbReference type="SAM" id="Phobius"/>
    </source>
</evidence>
<keyword evidence="4 6" id="KW-1133">Transmembrane helix</keyword>
<evidence type="ECO:0000313" key="9">
    <source>
        <dbReference type="Proteomes" id="UP000660262"/>
    </source>
</evidence>
<dbReference type="PANTHER" id="PTHR32322">
    <property type="entry name" value="INNER MEMBRANE TRANSPORTER"/>
    <property type="match status" value="1"/>
</dbReference>
<dbReference type="SUPFAM" id="SSF103481">
    <property type="entry name" value="Multidrug resistance efflux transporter EmrE"/>
    <property type="match status" value="2"/>
</dbReference>
<feature type="transmembrane region" description="Helical" evidence="6">
    <location>
        <begin position="297"/>
        <end position="316"/>
    </location>
</feature>
<evidence type="ECO:0000256" key="1">
    <source>
        <dbReference type="ARBA" id="ARBA00004141"/>
    </source>
</evidence>
<gene>
    <name evidence="8" type="ORF">PPROV_000556100</name>
</gene>
<evidence type="ECO:0000259" key="7">
    <source>
        <dbReference type="Pfam" id="PF00892"/>
    </source>
</evidence>
<dbReference type="Proteomes" id="UP000660262">
    <property type="component" value="Unassembled WGS sequence"/>
</dbReference>
<feature type="transmembrane region" description="Helical" evidence="6">
    <location>
        <begin position="171"/>
        <end position="190"/>
    </location>
</feature>
<dbReference type="InterPro" id="IPR050638">
    <property type="entry name" value="AA-Vitamin_Transporters"/>
</dbReference>
<evidence type="ECO:0000256" key="4">
    <source>
        <dbReference type="ARBA" id="ARBA00022989"/>
    </source>
</evidence>